<dbReference type="InterPro" id="IPR017856">
    <property type="entry name" value="Integrase-like_N"/>
</dbReference>
<keyword evidence="5" id="KW-0255">Endonuclease</keyword>
<evidence type="ECO:0000256" key="7">
    <source>
        <dbReference type="ARBA" id="ARBA00022918"/>
    </source>
</evidence>
<evidence type="ECO:0000256" key="5">
    <source>
        <dbReference type="ARBA" id="ARBA00022759"/>
    </source>
</evidence>
<dbReference type="Pfam" id="PF02022">
    <property type="entry name" value="Integrase_Zn"/>
    <property type="match status" value="1"/>
</dbReference>
<feature type="non-terminal residue" evidence="10">
    <location>
        <position position="77"/>
    </location>
</feature>
<keyword evidence="4" id="KW-0479">Metal-binding</keyword>
<protein>
    <submittedName>
        <fullName evidence="10">POK11 protein</fullName>
    </submittedName>
</protein>
<feature type="non-terminal residue" evidence="10">
    <location>
        <position position="1"/>
    </location>
</feature>
<dbReference type="InterPro" id="IPR003308">
    <property type="entry name" value="Integrase_Zn-bd_dom_N"/>
</dbReference>
<dbReference type="OrthoDB" id="9381447at2759"/>
<proteinExistence type="predicted"/>
<evidence type="ECO:0000256" key="8">
    <source>
        <dbReference type="PROSITE-ProRule" id="PRU00450"/>
    </source>
</evidence>
<dbReference type="GO" id="GO:0035613">
    <property type="term" value="F:RNA stem-loop binding"/>
    <property type="evidence" value="ECO:0007669"/>
    <property type="project" value="TreeGrafter"/>
</dbReference>
<comment type="caution">
    <text evidence="10">The sequence shown here is derived from an EMBL/GenBank/DDBJ whole genome shotgun (WGS) entry which is preliminary data.</text>
</comment>
<sequence>LLVSVVVVPNCVEQAHLSHEFLHQGAKVLKRSFGLTRSQAQAIVSACGDCQQVSLLAPGGVNPRGLSGCQVWQMDVT</sequence>
<accession>A0A851MYL9</accession>
<name>A0A851MYL9_9DEND</name>
<evidence type="ECO:0000256" key="4">
    <source>
        <dbReference type="ARBA" id="ARBA00022723"/>
    </source>
</evidence>
<organism evidence="10 11">
    <name type="scientific">Campylorhamphus procurvoides</name>
    <dbReference type="NCBI Taxonomy" id="190295"/>
    <lineage>
        <taxon>Eukaryota</taxon>
        <taxon>Metazoa</taxon>
        <taxon>Chordata</taxon>
        <taxon>Craniata</taxon>
        <taxon>Vertebrata</taxon>
        <taxon>Euteleostomi</taxon>
        <taxon>Archelosauria</taxon>
        <taxon>Archosauria</taxon>
        <taxon>Dinosauria</taxon>
        <taxon>Saurischia</taxon>
        <taxon>Theropoda</taxon>
        <taxon>Coelurosauria</taxon>
        <taxon>Aves</taxon>
        <taxon>Neognathae</taxon>
        <taxon>Neoaves</taxon>
        <taxon>Telluraves</taxon>
        <taxon>Australaves</taxon>
        <taxon>Passeriformes</taxon>
        <taxon>Dendrocolaptidae</taxon>
        <taxon>Campylorhamphus</taxon>
    </lineage>
</organism>
<keyword evidence="6" id="KW-0378">Hydrolase</keyword>
<keyword evidence="8" id="KW-0862">Zinc</keyword>
<dbReference type="GO" id="GO:0016787">
    <property type="term" value="F:hydrolase activity"/>
    <property type="evidence" value="ECO:0007669"/>
    <property type="project" value="UniProtKB-KW"/>
</dbReference>
<dbReference type="Gene3D" id="1.10.10.200">
    <property type="match status" value="1"/>
</dbReference>
<dbReference type="EMBL" id="WBMV01005862">
    <property type="protein sequence ID" value="NXC32184.1"/>
    <property type="molecule type" value="Genomic_DNA"/>
</dbReference>
<evidence type="ECO:0000256" key="6">
    <source>
        <dbReference type="ARBA" id="ARBA00022801"/>
    </source>
</evidence>
<evidence type="ECO:0000313" key="11">
    <source>
        <dbReference type="Proteomes" id="UP000614027"/>
    </source>
</evidence>
<dbReference type="GO" id="GO:0003964">
    <property type="term" value="F:RNA-directed DNA polymerase activity"/>
    <property type="evidence" value="ECO:0007669"/>
    <property type="project" value="UniProtKB-KW"/>
</dbReference>
<dbReference type="GO" id="GO:0004519">
    <property type="term" value="F:endonuclease activity"/>
    <property type="evidence" value="ECO:0007669"/>
    <property type="project" value="UniProtKB-KW"/>
</dbReference>
<feature type="domain" description="Integrase-type" evidence="9">
    <location>
        <begin position="10"/>
        <end position="51"/>
    </location>
</feature>
<dbReference type="PANTHER" id="PTHR41694">
    <property type="entry name" value="ENDOGENOUS RETROVIRUS GROUP K MEMBER POL PROTEIN"/>
    <property type="match status" value="1"/>
</dbReference>
<keyword evidence="1" id="KW-0808">Transferase</keyword>
<evidence type="ECO:0000256" key="3">
    <source>
        <dbReference type="ARBA" id="ARBA00022722"/>
    </source>
</evidence>
<dbReference type="PANTHER" id="PTHR41694:SF3">
    <property type="entry name" value="RNA-DIRECTED DNA POLYMERASE-RELATED"/>
    <property type="match status" value="1"/>
</dbReference>
<keyword evidence="7" id="KW-0695">RNA-directed DNA polymerase</keyword>
<keyword evidence="8" id="KW-0863">Zinc-finger</keyword>
<dbReference type="GO" id="GO:0008270">
    <property type="term" value="F:zinc ion binding"/>
    <property type="evidence" value="ECO:0007669"/>
    <property type="project" value="UniProtKB-KW"/>
</dbReference>
<dbReference type="SUPFAM" id="SSF46919">
    <property type="entry name" value="N-terminal Zn binding domain of HIV integrase"/>
    <property type="match status" value="1"/>
</dbReference>
<keyword evidence="3" id="KW-0540">Nuclease</keyword>
<evidence type="ECO:0000259" key="9">
    <source>
        <dbReference type="PROSITE" id="PS50876"/>
    </source>
</evidence>
<dbReference type="Proteomes" id="UP000614027">
    <property type="component" value="Unassembled WGS sequence"/>
</dbReference>
<dbReference type="PROSITE" id="PS50876">
    <property type="entry name" value="ZF_INTEGRASE"/>
    <property type="match status" value="1"/>
</dbReference>
<evidence type="ECO:0000256" key="2">
    <source>
        <dbReference type="ARBA" id="ARBA00022695"/>
    </source>
</evidence>
<gene>
    <name evidence="10" type="primary">Ervk11_1</name>
    <name evidence="10" type="ORF">CAMPRO_R15320</name>
</gene>
<evidence type="ECO:0000256" key="1">
    <source>
        <dbReference type="ARBA" id="ARBA00022679"/>
    </source>
</evidence>
<dbReference type="AlphaFoldDB" id="A0A851MYL9"/>
<evidence type="ECO:0000313" key="10">
    <source>
        <dbReference type="EMBL" id="NXC32184.1"/>
    </source>
</evidence>
<keyword evidence="11" id="KW-1185">Reference proteome</keyword>
<keyword evidence="2" id="KW-0548">Nucleotidyltransferase</keyword>
<reference evidence="10" key="1">
    <citation type="submission" date="2019-09" db="EMBL/GenBank/DDBJ databases">
        <title>Bird 10,000 Genomes (B10K) Project - Family phase.</title>
        <authorList>
            <person name="Zhang G."/>
        </authorList>
    </citation>
    <scope>NUCLEOTIDE SEQUENCE</scope>
    <source>
        <strain evidence="10">B10K-DU-001-09</strain>
        <tissue evidence="10">Muscle</tissue>
    </source>
</reference>